<dbReference type="AlphaFoldDB" id="A0A550CFJ6"/>
<comment type="caution">
    <text evidence="16">The sequence shown here is derived from an EMBL/GenBank/DDBJ whole genome shotgun (WGS) entry which is preliminary data.</text>
</comment>
<feature type="transmembrane region" description="Helical" evidence="12">
    <location>
        <begin position="219"/>
        <end position="238"/>
    </location>
</feature>
<comment type="function">
    <text evidence="1">Subunit of the oligosaccharyl transferase (OST) complex that catalyzes the initial transfer of a defined glycan (Glc(3)Man(9)GlcNAc(2) in eukaryotes) from the lipid carrier dolichol-pyrophosphate to an asparagine residue within an Asn-X-Ser/Thr consensus motif in nascent polypeptide chains, the first step in protein N-glycosylation. N-glycosylation occurs cotranslationally and the complex associates with the Sec61 complex at the channel-forming translocon complex that mediates protein translocation across the endoplasmic reticulum (ER). All subunits are required for a maximal enzyme activity.</text>
</comment>
<name>A0A550CFJ6_9AGAR</name>
<evidence type="ECO:0000256" key="3">
    <source>
        <dbReference type="ARBA" id="ARBA00004922"/>
    </source>
</evidence>
<evidence type="ECO:0000313" key="16">
    <source>
        <dbReference type="EMBL" id="TRM63572.1"/>
    </source>
</evidence>
<dbReference type="InterPro" id="IPR055374">
    <property type="entry name" value="Ribophorin_II_3rd"/>
</dbReference>
<evidence type="ECO:0000256" key="13">
    <source>
        <dbReference type="SAM" id="SignalP"/>
    </source>
</evidence>
<gene>
    <name evidence="16" type="ORF">BD626DRAFT_431394</name>
</gene>
<dbReference type="Proteomes" id="UP000320762">
    <property type="component" value="Unassembled WGS sequence"/>
</dbReference>
<feature type="chain" id="PRO_5044221655" description="Ribophorin II" evidence="13">
    <location>
        <begin position="18"/>
        <end position="275"/>
    </location>
</feature>
<evidence type="ECO:0000259" key="14">
    <source>
        <dbReference type="Pfam" id="PF23860"/>
    </source>
</evidence>
<dbReference type="GO" id="GO:0006487">
    <property type="term" value="P:protein N-linked glycosylation"/>
    <property type="evidence" value="ECO:0007669"/>
    <property type="project" value="TreeGrafter"/>
</dbReference>
<evidence type="ECO:0000259" key="15">
    <source>
        <dbReference type="Pfam" id="PF25147"/>
    </source>
</evidence>
<dbReference type="GO" id="GO:0016740">
    <property type="term" value="F:transferase activity"/>
    <property type="evidence" value="ECO:0007669"/>
    <property type="project" value="UniProtKB-KW"/>
</dbReference>
<keyword evidence="6 13" id="KW-0732">Signal</keyword>
<evidence type="ECO:0000256" key="4">
    <source>
        <dbReference type="ARBA" id="ARBA00009038"/>
    </source>
</evidence>
<dbReference type="EMBL" id="VDMD01000009">
    <property type="protein sequence ID" value="TRM63572.1"/>
    <property type="molecule type" value="Genomic_DNA"/>
</dbReference>
<protein>
    <recommendedName>
        <fullName evidence="11">Ribophorin II</fullName>
    </recommendedName>
    <alternativeName>
        <fullName evidence="10">Ribophorin-2</fullName>
    </alternativeName>
</protein>
<accession>A0A550CFJ6</accession>
<keyword evidence="17" id="KW-1185">Reference proteome</keyword>
<feature type="signal peptide" evidence="13">
    <location>
        <begin position="1"/>
        <end position="17"/>
    </location>
</feature>
<organism evidence="16 17">
    <name type="scientific">Schizophyllum amplum</name>
    <dbReference type="NCBI Taxonomy" id="97359"/>
    <lineage>
        <taxon>Eukaryota</taxon>
        <taxon>Fungi</taxon>
        <taxon>Dikarya</taxon>
        <taxon>Basidiomycota</taxon>
        <taxon>Agaricomycotina</taxon>
        <taxon>Agaricomycetes</taxon>
        <taxon>Agaricomycetidae</taxon>
        <taxon>Agaricales</taxon>
        <taxon>Schizophyllaceae</taxon>
        <taxon>Schizophyllum</taxon>
    </lineage>
</organism>
<evidence type="ECO:0000256" key="2">
    <source>
        <dbReference type="ARBA" id="ARBA00004477"/>
    </source>
</evidence>
<evidence type="ECO:0000256" key="1">
    <source>
        <dbReference type="ARBA" id="ARBA00002791"/>
    </source>
</evidence>
<keyword evidence="5 12" id="KW-0812">Transmembrane</keyword>
<dbReference type="GO" id="GO:0008250">
    <property type="term" value="C:oligosaccharyltransferase complex"/>
    <property type="evidence" value="ECO:0007669"/>
    <property type="project" value="InterPro"/>
</dbReference>
<dbReference type="InterPro" id="IPR056790">
    <property type="entry name" value="Ribophorin_II_C"/>
</dbReference>
<dbReference type="InterPro" id="IPR008814">
    <property type="entry name" value="Swp1"/>
</dbReference>
<reference evidence="16 17" key="1">
    <citation type="journal article" date="2019" name="New Phytol.">
        <title>Comparative genomics reveals unique wood-decay strategies and fruiting body development in the Schizophyllaceae.</title>
        <authorList>
            <person name="Almasi E."/>
            <person name="Sahu N."/>
            <person name="Krizsan K."/>
            <person name="Balint B."/>
            <person name="Kovacs G.M."/>
            <person name="Kiss B."/>
            <person name="Cseklye J."/>
            <person name="Drula E."/>
            <person name="Henrissat B."/>
            <person name="Nagy I."/>
            <person name="Chovatia M."/>
            <person name="Adam C."/>
            <person name="LaButti K."/>
            <person name="Lipzen A."/>
            <person name="Riley R."/>
            <person name="Grigoriev I.V."/>
            <person name="Nagy L.G."/>
        </authorList>
    </citation>
    <scope>NUCLEOTIDE SEQUENCE [LARGE SCALE GENOMIC DNA]</scope>
    <source>
        <strain evidence="16 17">NL-1724</strain>
    </source>
</reference>
<keyword evidence="8 12" id="KW-1133">Transmembrane helix</keyword>
<keyword evidence="7" id="KW-0256">Endoplasmic reticulum</keyword>
<dbReference type="Pfam" id="PF25147">
    <property type="entry name" value="Ribophorin_II_C"/>
    <property type="match status" value="1"/>
</dbReference>
<feature type="transmembrane region" description="Helical" evidence="12">
    <location>
        <begin position="244"/>
        <end position="264"/>
    </location>
</feature>
<evidence type="ECO:0000256" key="6">
    <source>
        <dbReference type="ARBA" id="ARBA00022729"/>
    </source>
</evidence>
<evidence type="ECO:0000256" key="10">
    <source>
        <dbReference type="ARBA" id="ARBA00030078"/>
    </source>
</evidence>
<dbReference type="PANTHER" id="PTHR12640:SF0">
    <property type="entry name" value="DOLICHYL-DIPHOSPHOOLIGOSACCHARIDE--PROTEIN GLYCOSYLTRANSFERASE SUBUNIT 2"/>
    <property type="match status" value="1"/>
</dbReference>
<evidence type="ECO:0000256" key="9">
    <source>
        <dbReference type="ARBA" id="ARBA00023136"/>
    </source>
</evidence>
<feature type="domain" description="Ribophorin II C-terminal" evidence="15">
    <location>
        <begin position="174"/>
        <end position="271"/>
    </location>
</feature>
<dbReference type="UniPathway" id="UPA00378"/>
<dbReference type="OrthoDB" id="432292at2759"/>
<comment type="similarity">
    <text evidence="4">Belongs to the SWP1 family.</text>
</comment>
<dbReference type="PANTHER" id="PTHR12640">
    <property type="entry name" value="RIBOPHORIN II"/>
    <property type="match status" value="1"/>
</dbReference>
<comment type="pathway">
    <text evidence="3">Protein modification; protein glycosylation.</text>
</comment>
<evidence type="ECO:0000256" key="12">
    <source>
        <dbReference type="SAM" id="Phobius"/>
    </source>
</evidence>
<feature type="domain" description="Ribophorin II third" evidence="14">
    <location>
        <begin position="31"/>
        <end position="133"/>
    </location>
</feature>
<evidence type="ECO:0000256" key="5">
    <source>
        <dbReference type="ARBA" id="ARBA00022692"/>
    </source>
</evidence>
<sequence length="275" mass="29589">MLLSSLILSALAALAAASPLTLQSARFTVTSEAGAQLRSEPISLRHKSMAPVTLAQTDNLKIAFQILNKETGEGVQPHQAFLRFYDAESGEEGVQPIRVGSGGKAKFEMNMAKPPASLPPTTTNPLQVSLIIGSYEHSPLKAYIFDLIVPPSQPAPVHPDEASFHLLPEIQHTFRPEQKLPPKFVSFVASFAVLAPWLVLLGLWSQVTPRLPRLASPNILPFTAALGAFEGLLVWYWVDLKLGQVLLYGACLGVVALFAGKHALATIVEGRSGKA</sequence>
<evidence type="ECO:0000256" key="7">
    <source>
        <dbReference type="ARBA" id="ARBA00022824"/>
    </source>
</evidence>
<feature type="transmembrane region" description="Helical" evidence="12">
    <location>
        <begin position="184"/>
        <end position="207"/>
    </location>
</feature>
<comment type="subcellular location">
    <subcellularLocation>
        <location evidence="2">Endoplasmic reticulum membrane</location>
        <topology evidence="2">Multi-pass membrane protein</topology>
    </subcellularLocation>
</comment>
<keyword evidence="16" id="KW-0808">Transferase</keyword>
<dbReference type="STRING" id="97359.A0A550CFJ6"/>
<keyword evidence="9 12" id="KW-0472">Membrane</keyword>
<evidence type="ECO:0000256" key="11">
    <source>
        <dbReference type="ARBA" id="ARBA00032139"/>
    </source>
</evidence>
<dbReference type="Pfam" id="PF23860">
    <property type="entry name" value="Ribophorin_II_3rd"/>
    <property type="match status" value="1"/>
</dbReference>
<evidence type="ECO:0000313" key="17">
    <source>
        <dbReference type="Proteomes" id="UP000320762"/>
    </source>
</evidence>
<evidence type="ECO:0000256" key="8">
    <source>
        <dbReference type="ARBA" id="ARBA00022989"/>
    </source>
</evidence>
<proteinExistence type="inferred from homology"/>